<evidence type="ECO:0000313" key="3">
    <source>
        <dbReference type="Proteomes" id="UP000442694"/>
    </source>
</evidence>
<evidence type="ECO:0000313" key="2">
    <source>
        <dbReference type="EMBL" id="KAB8033661.1"/>
    </source>
</evidence>
<sequence length="74" mass="8753">MLQYFRRIKHLSLHTKIFILSIGSVLIAFITSIILATNNFNLQENFLKEKLLLVTQDLSKSIQEQYKWINETIE</sequence>
<dbReference type="AlphaFoldDB" id="A0A833JFC8"/>
<evidence type="ECO:0000256" key="1">
    <source>
        <dbReference type="SAM" id="Phobius"/>
    </source>
</evidence>
<name>A0A833JFC8_9BACT</name>
<accession>A0A833JFC8</accession>
<organism evidence="2 3">
    <name type="scientific">Fluviispira multicolorata</name>
    <dbReference type="NCBI Taxonomy" id="2654512"/>
    <lineage>
        <taxon>Bacteria</taxon>
        <taxon>Pseudomonadati</taxon>
        <taxon>Bdellovibrionota</taxon>
        <taxon>Oligoflexia</taxon>
        <taxon>Silvanigrellales</taxon>
        <taxon>Silvanigrellaceae</taxon>
        <taxon>Fluviispira</taxon>
    </lineage>
</organism>
<keyword evidence="1" id="KW-1133">Transmembrane helix</keyword>
<protein>
    <submittedName>
        <fullName evidence="2">Uncharacterized protein</fullName>
    </submittedName>
</protein>
<feature type="transmembrane region" description="Helical" evidence="1">
    <location>
        <begin position="17"/>
        <end position="37"/>
    </location>
</feature>
<keyword evidence="1" id="KW-0472">Membrane</keyword>
<dbReference type="RefSeq" id="WP_152211747.1">
    <property type="nucleotide sequence ID" value="NZ_WFLN01000004.1"/>
</dbReference>
<proteinExistence type="predicted"/>
<dbReference type="EMBL" id="WFLN01000004">
    <property type="protein sequence ID" value="KAB8033661.1"/>
    <property type="molecule type" value="Genomic_DNA"/>
</dbReference>
<reference evidence="2 3" key="1">
    <citation type="submission" date="2019-10" db="EMBL/GenBank/DDBJ databases">
        <title>New genus of Silvanigrellaceae.</title>
        <authorList>
            <person name="Pitt A."/>
            <person name="Hahn M.W."/>
        </authorList>
    </citation>
    <scope>NUCLEOTIDE SEQUENCE [LARGE SCALE GENOMIC DNA]</scope>
    <source>
        <strain evidence="2 3">33A1-SZDP</strain>
    </source>
</reference>
<gene>
    <name evidence="2" type="ORF">GCL57_02845</name>
</gene>
<dbReference type="Proteomes" id="UP000442694">
    <property type="component" value="Unassembled WGS sequence"/>
</dbReference>
<comment type="caution">
    <text evidence="2">The sequence shown here is derived from an EMBL/GenBank/DDBJ whole genome shotgun (WGS) entry which is preliminary data.</text>
</comment>
<keyword evidence="3" id="KW-1185">Reference proteome</keyword>
<keyword evidence="1" id="KW-0812">Transmembrane</keyword>